<organism evidence="1 2">
    <name type="scientific">Vaccinium darrowii</name>
    <dbReference type="NCBI Taxonomy" id="229202"/>
    <lineage>
        <taxon>Eukaryota</taxon>
        <taxon>Viridiplantae</taxon>
        <taxon>Streptophyta</taxon>
        <taxon>Embryophyta</taxon>
        <taxon>Tracheophyta</taxon>
        <taxon>Spermatophyta</taxon>
        <taxon>Magnoliopsida</taxon>
        <taxon>eudicotyledons</taxon>
        <taxon>Gunneridae</taxon>
        <taxon>Pentapetalae</taxon>
        <taxon>asterids</taxon>
        <taxon>Ericales</taxon>
        <taxon>Ericaceae</taxon>
        <taxon>Vaccinioideae</taxon>
        <taxon>Vaccinieae</taxon>
        <taxon>Vaccinium</taxon>
    </lineage>
</organism>
<keyword evidence="2" id="KW-1185">Reference proteome</keyword>
<accession>A0ACB7ZAW5</accession>
<comment type="caution">
    <text evidence="1">The sequence shown here is derived from an EMBL/GenBank/DDBJ whole genome shotgun (WGS) entry which is preliminary data.</text>
</comment>
<dbReference type="EMBL" id="CM037162">
    <property type="protein sequence ID" value="KAH7862747.1"/>
    <property type="molecule type" value="Genomic_DNA"/>
</dbReference>
<name>A0ACB7ZAW5_9ERIC</name>
<protein>
    <submittedName>
        <fullName evidence="1">Uncharacterized protein</fullName>
    </submittedName>
</protein>
<evidence type="ECO:0000313" key="2">
    <source>
        <dbReference type="Proteomes" id="UP000828048"/>
    </source>
</evidence>
<gene>
    <name evidence="1" type="ORF">Vadar_008932</name>
</gene>
<proteinExistence type="predicted"/>
<sequence>MVPEGLERQPLQQIAAFVASNRYNCVRLTWATYMFTRSNYSSLTVTQALDRWGLAEAKNGMAKNNPWILGLTPFEAQKAVVKELGAQKIMVVLDNHVSLPKWCCGGDDGNGFFGDQYFDPNEWVQGLSMVANHYTGIPTVVAMSMRNELRGPRQNETDWYKYVQMGATAIHTANPDVLVIISGLSYDTNLSFLKKKPLSLGSTLKPKLVYEAHWYSFGNEIDKWKFQTNTYCASVTSGFVNAAGFLASGPNPVPLFLSEFGVDQRGVNERDNLYLVCLLGFLAERDLDWALWTLQGSYMLREGKVGMEETYGVVDANWANLRNSTVQEKLLLVQQMNQDPNSRSPTEYIMFHPQSGQCVLVLPDGSIYLNDCRTPSLWSYGGNGTPIHLAGSSSCLTIDGDGLPPTLSDNCSSPRSTWASVSASKFHMAAKDGQGRYLCLDGSSSAFLTKSCLCLDSDLKDLPKCAQNPQVQWFKLIPTNTY</sequence>
<reference evidence="1 2" key="1">
    <citation type="journal article" date="2021" name="Hortic Res">
        <title>High-quality reference genome and annotation aids understanding of berry development for evergreen blueberry (Vaccinium darrowii).</title>
        <authorList>
            <person name="Yu J."/>
            <person name="Hulse-Kemp A.M."/>
            <person name="Babiker E."/>
            <person name="Staton M."/>
        </authorList>
    </citation>
    <scope>NUCLEOTIDE SEQUENCE [LARGE SCALE GENOMIC DNA]</scope>
    <source>
        <strain evidence="2">cv. NJ 8807/NJ 8810</strain>
        <tissue evidence="1">Young leaf</tissue>
    </source>
</reference>
<dbReference type="Proteomes" id="UP000828048">
    <property type="component" value="Chromosome 12"/>
</dbReference>
<evidence type="ECO:0000313" key="1">
    <source>
        <dbReference type="EMBL" id="KAH7862747.1"/>
    </source>
</evidence>